<dbReference type="RefSeq" id="WP_188606936.1">
    <property type="nucleotide sequence ID" value="NZ_BMIC01000009.1"/>
</dbReference>
<keyword evidence="2" id="KW-1185">Reference proteome</keyword>
<protein>
    <submittedName>
        <fullName evidence="1">Uncharacterized protein</fullName>
    </submittedName>
</protein>
<dbReference type="Proteomes" id="UP000598120">
    <property type="component" value="Unassembled WGS sequence"/>
</dbReference>
<organism evidence="1 2">
    <name type="scientific">Aquaticitalea lipolytica</name>
    <dbReference type="NCBI Taxonomy" id="1247562"/>
    <lineage>
        <taxon>Bacteria</taxon>
        <taxon>Pseudomonadati</taxon>
        <taxon>Bacteroidota</taxon>
        <taxon>Flavobacteriia</taxon>
        <taxon>Flavobacteriales</taxon>
        <taxon>Flavobacteriaceae</taxon>
        <taxon>Aquaticitalea</taxon>
    </lineage>
</organism>
<sequence length="318" mass="36878">MKKYINKVTTIVNLKIIKTILFLLHFGLLNSTFSQTLFNFPEGIQFGISVEKAQKELLTISNSTEIVKNSDISFPLSKNEETHLIANSTILRTGTLDRVVFTFSDDKLVYIEAMGDMQKIFLSNIKVSPQIYMGYSVYVQELFFVFINKNKAWFLTPEATHLGLFTWNNPLLDKSNELKKYTTSVSLPEFIHMGKSMEELLPKFNEKGKLTQLDTLDGSDPNAQFQINCYGIEYAGFPRKFEARFGNNKLNKVWILTGKEEEGRLREMLIELYGKPIFINEDWEFFDGWKVGLRKDIPEVLYINEELGNYYKKTLKEE</sequence>
<name>A0A8J2XI40_9FLAO</name>
<proteinExistence type="predicted"/>
<evidence type="ECO:0000313" key="2">
    <source>
        <dbReference type="Proteomes" id="UP000598120"/>
    </source>
</evidence>
<gene>
    <name evidence="1" type="ORF">GCM10011531_27010</name>
</gene>
<comment type="caution">
    <text evidence="1">The sequence shown here is derived from an EMBL/GenBank/DDBJ whole genome shotgun (WGS) entry which is preliminary data.</text>
</comment>
<dbReference type="EMBL" id="BMIC01000009">
    <property type="protein sequence ID" value="GFZ93635.1"/>
    <property type="molecule type" value="Genomic_DNA"/>
</dbReference>
<reference evidence="1 2" key="1">
    <citation type="journal article" date="2014" name="Int. J. Syst. Evol. Microbiol.">
        <title>Complete genome sequence of Corynebacterium casei LMG S-19264T (=DSM 44701T), isolated from a smear-ripened cheese.</title>
        <authorList>
            <consortium name="US DOE Joint Genome Institute (JGI-PGF)"/>
            <person name="Walter F."/>
            <person name="Albersmeier A."/>
            <person name="Kalinowski J."/>
            <person name="Ruckert C."/>
        </authorList>
    </citation>
    <scope>NUCLEOTIDE SEQUENCE [LARGE SCALE GENOMIC DNA]</scope>
    <source>
        <strain evidence="1 2">CGMCC 1.15295</strain>
    </source>
</reference>
<dbReference type="AlphaFoldDB" id="A0A8J2XI40"/>
<accession>A0A8J2XI40</accession>
<evidence type="ECO:0000313" key="1">
    <source>
        <dbReference type="EMBL" id="GFZ93635.1"/>
    </source>
</evidence>